<comment type="catalytic activity">
    <reaction evidence="1">
        <text>ATP + protein L-histidine = ADP + protein N-phospho-L-histidine.</text>
        <dbReference type="EC" id="2.7.13.3"/>
    </reaction>
</comment>
<keyword evidence="10 13" id="KW-1133">Transmembrane helix</keyword>
<evidence type="ECO:0000256" key="7">
    <source>
        <dbReference type="ARBA" id="ARBA00022741"/>
    </source>
</evidence>
<dbReference type="EMBL" id="QRHG01000020">
    <property type="protein sequence ID" value="RHF59775.1"/>
    <property type="molecule type" value="Genomic_DNA"/>
</dbReference>
<dbReference type="SUPFAM" id="SSF47384">
    <property type="entry name" value="Homodimeric domain of signal transducing histidine kinase"/>
    <property type="match status" value="1"/>
</dbReference>
<dbReference type="SUPFAM" id="SSF55874">
    <property type="entry name" value="ATPase domain of HSP90 chaperone/DNA topoisomerase II/histidine kinase"/>
    <property type="match status" value="1"/>
</dbReference>
<dbReference type="InterPro" id="IPR025201">
    <property type="entry name" value="KdpD_TM"/>
</dbReference>
<keyword evidence="12 13" id="KW-0472">Membrane</keyword>
<dbReference type="Proteomes" id="UP000260793">
    <property type="component" value="Unassembled WGS sequence"/>
</dbReference>
<dbReference type="Gene3D" id="1.20.120.620">
    <property type="entry name" value="Backbone structure of the membrane domain of e. Coli histidine kinase receptor kdpd"/>
    <property type="match status" value="1"/>
</dbReference>
<dbReference type="InterPro" id="IPR052023">
    <property type="entry name" value="Histidine_kinase_KdpD"/>
</dbReference>
<evidence type="ECO:0000313" key="17">
    <source>
        <dbReference type="Proteomes" id="UP000260793"/>
    </source>
</evidence>
<dbReference type="GO" id="GO:0005524">
    <property type="term" value="F:ATP binding"/>
    <property type="evidence" value="ECO:0007669"/>
    <property type="project" value="UniProtKB-KW"/>
</dbReference>
<evidence type="ECO:0000256" key="2">
    <source>
        <dbReference type="ARBA" id="ARBA00004141"/>
    </source>
</evidence>
<feature type="transmembrane region" description="Helical" evidence="13">
    <location>
        <begin position="54"/>
        <end position="73"/>
    </location>
</feature>
<keyword evidence="6 13" id="KW-0812">Transmembrane</keyword>
<dbReference type="Gene3D" id="1.10.287.130">
    <property type="match status" value="1"/>
</dbReference>
<dbReference type="Gene3D" id="3.30.565.10">
    <property type="entry name" value="Histidine kinase-like ATPase, C-terminal domain"/>
    <property type="match status" value="1"/>
</dbReference>
<dbReference type="SMART" id="SM00388">
    <property type="entry name" value="HisKA"/>
    <property type="match status" value="1"/>
</dbReference>
<evidence type="ECO:0000256" key="3">
    <source>
        <dbReference type="ARBA" id="ARBA00012438"/>
    </source>
</evidence>
<dbReference type="EC" id="2.7.13.3" evidence="3"/>
<dbReference type="InterPro" id="IPR036097">
    <property type="entry name" value="HisK_dim/P_sf"/>
</dbReference>
<accession>A0A3E4LYU7</accession>
<dbReference type="Pfam" id="PF02518">
    <property type="entry name" value="HATPase_c"/>
    <property type="match status" value="1"/>
</dbReference>
<name>A0A3E4LYU7_9FIRM</name>
<evidence type="ECO:0000313" key="16">
    <source>
        <dbReference type="EMBL" id="RHF59775.1"/>
    </source>
</evidence>
<comment type="caution">
    <text evidence="15">The sequence shown here is derived from an EMBL/GenBank/DDBJ whole genome shotgun (WGS) entry which is preliminary data.</text>
</comment>
<dbReference type="PANTHER" id="PTHR45569">
    <property type="entry name" value="SENSOR PROTEIN KDPD"/>
    <property type="match status" value="1"/>
</dbReference>
<keyword evidence="7" id="KW-0547">Nucleotide-binding</keyword>
<dbReference type="SMART" id="SM00387">
    <property type="entry name" value="HATPase_c"/>
    <property type="match status" value="1"/>
</dbReference>
<dbReference type="Proteomes" id="UP000284902">
    <property type="component" value="Unassembled WGS sequence"/>
</dbReference>
<keyword evidence="4" id="KW-0597">Phosphoprotein</keyword>
<evidence type="ECO:0000256" key="13">
    <source>
        <dbReference type="SAM" id="Phobius"/>
    </source>
</evidence>
<feature type="domain" description="Histidine kinase" evidence="14">
    <location>
        <begin position="136"/>
        <end position="356"/>
    </location>
</feature>
<dbReference type="InterPro" id="IPR005467">
    <property type="entry name" value="His_kinase_dom"/>
</dbReference>
<dbReference type="Pfam" id="PF13493">
    <property type="entry name" value="DUF4118"/>
    <property type="match status" value="1"/>
</dbReference>
<dbReference type="InterPro" id="IPR004358">
    <property type="entry name" value="Sig_transdc_His_kin-like_C"/>
</dbReference>
<proteinExistence type="predicted"/>
<dbReference type="InterPro" id="IPR003661">
    <property type="entry name" value="HisK_dim/P_dom"/>
</dbReference>
<evidence type="ECO:0000256" key="8">
    <source>
        <dbReference type="ARBA" id="ARBA00022777"/>
    </source>
</evidence>
<reference evidence="17 18" key="1">
    <citation type="submission" date="2018-08" db="EMBL/GenBank/DDBJ databases">
        <title>A genome reference for cultivated species of the human gut microbiota.</title>
        <authorList>
            <person name="Zou Y."/>
            <person name="Xue W."/>
            <person name="Luo G."/>
        </authorList>
    </citation>
    <scope>NUCLEOTIDE SEQUENCE [LARGE SCALE GENOMIC DNA]</scope>
    <source>
        <strain evidence="16 18">AM25-1LB</strain>
        <strain evidence="15 17">TF11-7</strain>
    </source>
</reference>
<sequence length="358" mass="39762">MKKIRWNLAITVLLLAVTTIISFCFFHFGNKYTANITVLYTLALILIALKTSGYIYGIIASIFCVFAVNYFFSYPYFRLNFTLDGYPVTFAGMLTIALITGAVTTSLKQQQQAISEREKQLAEADKEKLRANLLRAVSHDLRTPLTSIIGSADSYLENREELSETECTELVSNIREDSEWLLNMVENLLTVTRINSSSADKVKKSAEVVEEVVSEAILRLQKRIPDAVIHVSMPNNFLMIPMDPTLIEQVLINLMENALIHSGSTEPVDLIIRELDDAISFSVRDYGRGLSEDLLPHIFEGGQVSSGSSDSHRGMGIGLSICQTIIQAHGGQITAVNHTGDRTKGAEFTFTLPKEKES</sequence>
<dbReference type="AlphaFoldDB" id="A0A3E4LYU7"/>
<dbReference type="InterPro" id="IPR036890">
    <property type="entry name" value="HATPase_C_sf"/>
</dbReference>
<keyword evidence="8" id="KW-0418">Kinase</keyword>
<evidence type="ECO:0000256" key="11">
    <source>
        <dbReference type="ARBA" id="ARBA00023012"/>
    </source>
</evidence>
<dbReference type="PROSITE" id="PS50109">
    <property type="entry name" value="HIS_KIN"/>
    <property type="match status" value="1"/>
</dbReference>
<evidence type="ECO:0000256" key="10">
    <source>
        <dbReference type="ARBA" id="ARBA00022989"/>
    </source>
</evidence>
<dbReference type="GO" id="GO:0005886">
    <property type="term" value="C:plasma membrane"/>
    <property type="evidence" value="ECO:0007669"/>
    <property type="project" value="TreeGrafter"/>
</dbReference>
<dbReference type="PANTHER" id="PTHR45569:SF1">
    <property type="entry name" value="SENSOR PROTEIN KDPD"/>
    <property type="match status" value="1"/>
</dbReference>
<dbReference type="InterPro" id="IPR038318">
    <property type="entry name" value="KdpD_sf"/>
</dbReference>
<feature type="transmembrane region" description="Helical" evidence="13">
    <location>
        <begin position="85"/>
        <end position="107"/>
    </location>
</feature>
<dbReference type="CDD" id="cd00082">
    <property type="entry name" value="HisKA"/>
    <property type="match status" value="1"/>
</dbReference>
<evidence type="ECO:0000259" key="14">
    <source>
        <dbReference type="PROSITE" id="PS50109"/>
    </source>
</evidence>
<evidence type="ECO:0000256" key="12">
    <source>
        <dbReference type="ARBA" id="ARBA00023136"/>
    </source>
</evidence>
<keyword evidence="5" id="KW-0808">Transferase</keyword>
<evidence type="ECO:0000256" key="1">
    <source>
        <dbReference type="ARBA" id="ARBA00000085"/>
    </source>
</evidence>
<evidence type="ECO:0000256" key="5">
    <source>
        <dbReference type="ARBA" id="ARBA00022679"/>
    </source>
</evidence>
<evidence type="ECO:0000256" key="6">
    <source>
        <dbReference type="ARBA" id="ARBA00022692"/>
    </source>
</evidence>
<evidence type="ECO:0000256" key="4">
    <source>
        <dbReference type="ARBA" id="ARBA00022553"/>
    </source>
</evidence>
<evidence type="ECO:0000256" key="9">
    <source>
        <dbReference type="ARBA" id="ARBA00022840"/>
    </source>
</evidence>
<protein>
    <recommendedName>
        <fullName evidence="3">histidine kinase</fullName>
        <ecNumber evidence="3">2.7.13.3</ecNumber>
    </recommendedName>
</protein>
<organism evidence="15 17">
    <name type="scientific">[Ruminococcus] lactaris</name>
    <dbReference type="NCBI Taxonomy" id="46228"/>
    <lineage>
        <taxon>Bacteria</taxon>
        <taxon>Bacillati</taxon>
        <taxon>Bacillota</taxon>
        <taxon>Clostridia</taxon>
        <taxon>Lachnospirales</taxon>
        <taxon>Lachnospiraceae</taxon>
        <taxon>Mediterraneibacter</taxon>
    </lineage>
</organism>
<keyword evidence="11" id="KW-0902">Two-component regulatory system</keyword>
<gene>
    <name evidence="16" type="ORF">DW672_08620</name>
    <name evidence="15" type="ORF">DXD17_01640</name>
</gene>
<dbReference type="GO" id="GO:0000155">
    <property type="term" value="F:phosphorelay sensor kinase activity"/>
    <property type="evidence" value="ECO:0007669"/>
    <property type="project" value="InterPro"/>
</dbReference>
<evidence type="ECO:0000313" key="18">
    <source>
        <dbReference type="Proteomes" id="UP000284902"/>
    </source>
</evidence>
<dbReference type="RefSeq" id="WP_023920790.1">
    <property type="nucleotide sequence ID" value="NZ_CAJMJQ010000003.1"/>
</dbReference>
<keyword evidence="9" id="KW-0067">ATP-binding</keyword>
<comment type="subcellular location">
    <subcellularLocation>
        <location evidence="2">Membrane</location>
        <topology evidence="2">Multi-pass membrane protein</topology>
    </subcellularLocation>
</comment>
<dbReference type="Pfam" id="PF00512">
    <property type="entry name" value="HisKA"/>
    <property type="match status" value="1"/>
</dbReference>
<dbReference type="EMBL" id="QSQN01000003">
    <property type="protein sequence ID" value="RGK42425.1"/>
    <property type="molecule type" value="Genomic_DNA"/>
</dbReference>
<evidence type="ECO:0000313" key="15">
    <source>
        <dbReference type="EMBL" id="RGK42425.1"/>
    </source>
</evidence>
<dbReference type="PRINTS" id="PR00344">
    <property type="entry name" value="BCTRLSENSOR"/>
</dbReference>
<dbReference type="InterPro" id="IPR003594">
    <property type="entry name" value="HATPase_dom"/>
</dbReference>